<dbReference type="HOGENOM" id="CLU_113299_3_1_5"/>
<dbReference type="AlphaFoldDB" id="V5SEV8"/>
<dbReference type="GO" id="GO:0005886">
    <property type="term" value="C:plasma membrane"/>
    <property type="evidence" value="ECO:0007669"/>
    <property type="project" value="TreeGrafter"/>
</dbReference>
<evidence type="ECO:0000313" key="3">
    <source>
        <dbReference type="Proteomes" id="UP000018542"/>
    </source>
</evidence>
<dbReference type="KEGG" id="hni:W911_08955"/>
<dbReference type="PANTHER" id="PTHR35813:SF1">
    <property type="entry name" value="INNER MEMBRANE PROTEIN YBAN"/>
    <property type="match status" value="1"/>
</dbReference>
<keyword evidence="1" id="KW-0812">Transmembrane</keyword>
<evidence type="ECO:0000256" key="1">
    <source>
        <dbReference type="SAM" id="Phobius"/>
    </source>
</evidence>
<keyword evidence="1" id="KW-1133">Transmembrane helix</keyword>
<protein>
    <submittedName>
        <fullName evidence="2">Membrane protein</fullName>
    </submittedName>
</protein>
<name>V5SEV8_9HYPH</name>
<sequence>MQKLAYMTIGSVATLLAFLGALLPGLPTTPFLLVALWAFARSSERLLGLLERTPLLSTALAEARRFEERRTIRREIKLFALACAWGSVLVTALAVGLSRPVLLGVVATAAVGGTIAMWWFPTER</sequence>
<organism evidence="2 3">
    <name type="scientific">Hyphomicrobium nitrativorans NL23</name>
    <dbReference type="NCBI Taxonomy" id="1029756"/>
    <lineage>
        <taxon>Bacteria</taxon>
        <taxon>Pseudomonadati</taxon>
        <taxon>Pseudomonadota</taxon>
        <taxon>Alphaproteobacteria</taxon>
        <taxon>Hyphomicrobiales</taxon>
        <taxon>Hyphomicrobiaceae</taxon>
        <taxon>Hyphomicrobium</taxon>
    </lineage>
</organism>
<dbReference type="PATRIC" id="fig|1029756.8.peg.1866"/>
<feature type="transmembrane region" description="Helical" evidence="1">
    <location>
        <begin position="78"/>
        <end position="95"/>
    </location>
</feature>
<dbReference type="Proteomes" id="UP000018542">
    <property type="component" value="Chromosome"/>
</dbReference>
<dbReference type="RefSeq" id="WP_023787164.1">
    <property type="nucleotide sequence ID" value="NC_022997.1"/>
</dbReference>
<dbReference type="PANTHER" id="PTHR35813">
    <property type="entry name" value="INNER MEMBRANE PROTEIN YBAN"/>
    <property type="match status" value="1"/>
</dbReference>
<keyword evidence="1" id="KW-0472">Membrane</keyword>
<gene>
    <name evidence="2" type="ORF">W911_08955</name>
</gene>
<feature type="transmembrane region" description="Helical" evidence="1">
    <location>
        <begin position="12"/>
        <end position="39"/>
    </location>
</feature>
<proteinExistence type="predicted"/>
<reference evidence="2 3" key="1">
    <citation type="journal article" date="2014" name="Genome Announc.">
        <title>Complete Genome Sequence of Hyphomicrobium nitrativorans Strain NL23, a Denitrifying Bacterium Isolated from Biofilm of a Methanol-Fed Denitrification System Treating Seawater at the Montreal Biodome.</title>
        <authorList>
            <person name="Martineau C."/>
            <person name="Villeneuve C."/>
            <person name="Mauffrey F."/>
            <person name="Villemur R."/>
        </authorList>
    </citation>
    <scope>NUCLEOTIDE SEQUENCE [LARGE SCALE GENOMIC DNA]</scope>
    <source>
        <strain evidence="2">NL23</strain>
    </source>
</reference>
<dbReference type="Pfam" id="PF04304">
    <property type="entry name" value="DUF454"/>
    <property type="match status" value="1"/>
</dbReference>
<evidence type="ECO:0000313" key="2">
    <source>
        <dbReference type="EMBL" id="AHB48494.1"/>
    </source>
</evidence>
<dbReference type="EMBL" id="CP006912">
    <property type="protein sequence ID" value="AHB48494.1"/>
    <property type="molecule type" value="Genomic_DNA"/>
</dbReference>
<dbReference type="InterPro" id="IPR007401">
    <property type="entry name" value="DUF454"/>
</dbReference>
<keyword evidence="3" id="KW-1185">Reference proteome</keyword>
<accession>V5SEV8</accession>
<feature type="transmembrane region" description="Helical" evidence="1">
    <location>
        <begin position="101"/>
        <end position="120"/>
    </location>
</feature>